<protein>
    <submittedName>
        <fullName evidence="2">Uncharacterized protein</fullName>
    </submittedName>
</protein>
<dbReference type="PANTHER" id="PTHR44525">
    <property type="entry name" value="WD REPEAT-CONTAINING PROTEIN 27"/>
    <property type="match status" value="1"/>
</dbReference>
<accession>A0ABQ9VZN9</accession>
<feature type="signal peptide" evidence="1">
    <location>
        <begin position="1"/>
        <end position="17"/>
    </location>
</feature>
<keyword evidence="1" id="KW-0732">Signal</keyword>
<dbReference type="PANTHER" id="PTHR44525:SF1">
    <property type="entry name" value="WD REPEAT-CONTAINING PROTEIN 27"/>
    <property type="match status" value="1"/>
</dbReference>
<dbReference type="InterPro" id="IPR036322">
    <property type="entry name" value="WD40_repeat_dom_sf"/>
</dbReference>
<evidence type="ECO:0000313" key="2">
    <source>
        <dbReference type="EMBL" id="KAK2114836.1"/>
    </source>
</evidence>
<dbReference type="SMART" id="SM00320">
    <property type="entry name" value="WD40"/>
    <property type="match status" value="2"/>
</dbReference>
<name>A0ABQ9VZN9_SAGOE</name>
<keyword evidence="3" id="KW-1185">Reference proteome</keyword>
<dbReference type="EMBL" id="JASSZA010000004">
    <property type="protein sequence ID" value="KAK2114836.1"/>
    <property type="molecule type" value="Genomic_DNA"/>
</dbReference>
<organism evidence="2 3">
    <name type="scientific">Saguinus oedipus</name>
    <name type="common">Cotton-top tamarin</name>
    <name type="synonym">Oedipomidas oedipus</name>
    <dbReference type="NCBI Taxonomy" id="9490"/>
    <lineage>
        <taxon>Eukaryota</taxon>
        <taxon>Metazoa</taxon>
        <taxon>Chordata</taxon>
        <taxon>Craniata</taxon>
        <taxon>Vertebrata</taxon>
        <taxon>Euteleostomi</taxon>
        <taxon>Mammalia</taxon>
        <taxon>Eutheria</taxon>
        <taxon>Euarchontoglires</taxon>
        <taxon>Primates</taxon>
        <taxon>Haplorrhini</taxon>
        <taxon>Platyrrhini</taxon>
        <taxon>Cebidae</taxon>
        <taxon>Callitrichinae</taxon>
        <taxon>Saguinus</taxon>
    </lineage>
</organism>
<reference evidence="2 3" key="1">
    <citation type="submission" date="2023-05" db="EMBL/GenBank/DDBJ databases">
        <title>B98-5 Cell Line De Novo Hybrid Assembly: An Optical Mapping Approach.</title>
        <authorList>
            <person name="Kananen K."/>
            <person name="Auerbach J.A."/>
            <person name="Kautto E."/>
            <person name="Blachly J.S."/>
        </authorList>
    </citation>
    <scope>NUCLEOTIDE SEQUENCE [LARGE SCALE GENOMIC DNA]</scope>
    <source>
        <strain evidence="2">B95-8</strain>
        <tissue evidence="2">Cell line</tissue>
    </source>
</reference>
<dbReference type="InterPro" id="IPR001680">
    <property type="entry name" value="WD40_rpt"/>
</dbReference>
<feature type="chain" id="PRO_5046380172" evidence="1">
    <location>
        <begin position="18"/>
        <end position="260"/>
    </location>
</feature>
<dbReference type="InterPro" id="IPR042411">
    <property type="entry name" value="WDR27"/>
</dbReference>
<comment type="caution">
    <text evidence="2">The sequence shown here is derived from an EMBL/GenBank/DDBJ whole genome shotgun (WGS) entry which is preliminary data.</text>
</comment>
<dbReference type="InterPro" id="IPR015943">
    <property type="entry name" value="WD40/YVTN_repeat-like_dom_sf"/>
</dbReference>
<proteinExistence type="predicted"/>
<gene>
    <name evidence="2" type="ORF">P7K49_009102</name>
</gene>
<evidence type="ECO:0000256" key="1">
    <source>
        <dbReference type="SAM" id="SignalP"/>
    </source>
</evidence>
<evidence type="ECO:0000313" key="3">
    <source>
        <dbReference type="Proteomes" id="UP001266305"/>
    </source>
</evidence>
<dbReference type="SUPFAM" id="SSF50978">
    <property type="entry name" value="WD40 repeat-like"/>
    <property type="match status" value="1"/>
</dbReference>
<dbReference type="Proteomes" id="UP001266305">
    <property type="component" value="Unassembled WGS sequence"/>
</dbReference>
<sequence length="260" mass="26984">MLNAFGEWALMVKLTLGLVPRGTLMGSLLGKVLCLQLSPDDQVVAVCAGNKIFTLDIETQAVLAKLQGHLGPVTAVEFCPWQAGIIISVSEDRGFKVSDGCWTAFPRGTRCGKTCGYRVAVRLLHGQCHLSGVDMCAPGGRDVGLTRKCAPDSVDLTRADSVDLTHGCAPDSVDLTHGCAPDSVDLTHGCAPDSVDLTHGCAPDSVDLTHGCAPDSVDLTHGCAPDSVDLTHGCAPDSVDLTHGCAPDSVDLTHGCAPDS</sequence>
<dbReference type="Gene3D" id="2.130.10.10">
    <property type="entry name" value="YVTN repeat-like/Quinoprotein amine dehydrogenase"/>
    <property type="match status" value="1"/>
</dbReference>